<keyword evidence="1" id="KW-0472">Membrane</keyword>
<reference evidence="2" key="1">
    <citation type="submission" date="2021-02" db="EMBL/GenBank/DDBJ databases">
        <authorList>
            <person name="Dougan E. K."/>
            <person name="Rhodes N."/>
            <person name="Thang M."/>
            <person name="Chan C."/>
        </authorList>
    </citation>
    <scope>NUCLEOTIDE SEQUENCE</scope>
</reference>
<dbReference type="AlphaFoldDB" id="A0A813IUI0"/>
<name>A0A813IUI0_POLGL</name>
<sequence>MHATYAPCEADGGHVAYRPDAGSQPISGMGGACGRDPSVRPSAWRAAVIVLIAAAGILFNGKSIVGKMFHKTRGVGWTTPAGSASLLAETHINEFFPQRMQGAIVMAVEARKGTHSVLTDIVAEFSRNVSDSVARDSRVKPYAPIVIGYYLDVLGFQPSKELMRSEFVSPDSKMTVLFIQPTKRDGDWGSANSFLQEFCSNP</sequence>
<protein>
    <submittedName>
        <fullName evidence="2">Uncharacterized protein</fullName>
    </submittedName>
</protein>
<organism evidence="2 3">
    <name type="scientific">Polarella glacialis</name>
    <name type="common">Dinoflagellate</name>
    <dbReference type="NCBI Taxonomy" id="89957"/>
    <lineage>
        <taxon>Eukaryota</taxon>
        <taxon>Sar</taxon>
        <taxon>Alveolata</taxon>
        <taxon>Dinophyceae</taxon>
        <taxon>Suessiales</taxon>
        <taxon>Suessiaceae</taxon>
        <taxon>Polarella</taxon>
    </lineage>
</organism>
<evidence type="ECO:0000313" key="3">
    <source>
        <dbReference type="Proteomes" id="UP000626109"/>
    </source>
</evidence>
<accession>A0A813IUI0</accession>
<gene>
    <name evidence="2" type="ORF">PGLA2088_LOCUS12595</name>
</gene>
<proteinExistence type="predicted"/>
<feature type="non-terminal residue" evidence="2">
    <location>
        <position position="202"/>
    </location>
</feature>
<evidence type="ECO:0000313" key="2">
    <source>
        <dbReference type="EMBL" id="CAE8657093.1"/>
    </source>
</evidence>
<dbReference type="EMBL" id="CAJNNW010014883">
    <property type="protein sequence ID" value="CAE8657093.1"/>
    <property type="molecule type" value="Genomic_DNA"/>
</dbReference>
<comment type="caution">
    <text evidence="2">The sequence shown here is derived from an EMBL/GenBank/DDBJ whole genome shotgun (WGS) entry which is preliminary data.</text>
</comment>
<dbReference type="Proteomes" id="UP000626109">
    <property type="component" value="Unassembled WGS sequence"/>
</dbReference>
<feature type="transmembrane region" description="Helical" evidence="1">
    <location>
        <begin position="43"/>
        <end position="61"/>
    </location>
</feature>
<evidence type="ECO:0000256" key="1">
    <source>
        <dbReference type="SAM" id="Phobius"/>
    </source>
</evidence>
<keyword evidence="1" id="KW-0812">Transmembrane</keyword>
<keyword evidence="1" id="KW-1133">Transmembrane helix</keyword>